<evidence type="ECO:0000256" key="1">
    <source>
        <dbReference type="SAM" id="MobiDB-lite"/>
    </source>
</evidence>
<gene>
    <name evidence="2" type="ORF">CCMP2556_LOCUS33394</name>
</gene>
<proteinExistence type="predicted"/>
<protein>
    <recommendedName>
        <fullName evidence="4">Mediator of RNA polymerase II transcription subunit 21</fullName>
    </recommendedName>
</protein>
<evidence type="ECO:0000313" key="3">
    <source>
        <dbReference type="Proteomes" id="UP001642484"/>
    </source>
</evidence>
<sequence>MADDTIREQLCQIEQSLGVCHVAEVQAWPQPKAKPPEKLKPPPMAVAVSATSGSTRAASPSRGPAARSPEPPGPKLTNPKQVESHLVVAPIPADPPSPDDTDLPPVSLDADLMTKLNAAVDQLLQGAPWSAGRTSDPTVIELGPANPPKMEQAASFARLAPRLPQQLAELRRQLRALSADCDRLTGALTEGESSVVSARVEDEAIEQVEAIHASAMSRARVLLEELSERTELERAGVD</sequence>
<dbReference type="Proteomes" id="UP001642484">
    <property type="component" value="Unassembled WGS sequence"/>
</dbReference>
<organism evidence="2 3">
    <name type="scientific">Durusdinium trenchii</name>
    <dbReference type="NCBI Taxonomy" id="1381693"/>
    <lineage>
        <taxon>Eukaryota</taxon>
        <taxon>Sar</taxon>
        <taxon>Alveolata</taxon>
        <taxon>Dinophyceae</taxon>
        <taxon>Suessiales</taxon>
        <taxon>Symbiodiniaceae</taxon>
        <taxon>Durusdinium</taxon>
    </lineage>
</organism>
<dbReference type="EMBL" id="CAXAMN010022284">
    <property type="protein sequence ID" value="CAK9068006.1"/>
    <property type="molecule type" value="Genomic_DNA"/>
</dbReference>
<keyword evidence="3" id="KW-1185">Reference proteome</keyword>
<name>A0ABP0NW27_9DINO</name>
<comment type="caution">
    <text evidence="2">The sequence shown here is derived from an EMBL/GenBank/DDBJ whole genome shotgun (WGS) entry which is preliminary data.</text>
</comment>
<evidence type="ECO:0000313" key="2">
    <source>
        <dbReference type="EMBL" id="CAK9068006.1"/>
    </source>
</evidence>
<feature type="compositionally biased region" description="Low complexity" evidence="1">
    <location>
        <begin position="56"/>
        <end position="68"/>
    </location>
</feature>
<reference evidence="2 3" key="1">
    <citation type="submission" date="2024-02" db="EMBL/GenBank/DDBJ databases">
        <authorList>
            <person name="Chen Y."/>
            <person name="Shah S."/>
            <person name="Dougan E. K."/>
            <person name="Thang M."/>
            <person name="Chan C."/>
        </authorList>
    </citation>
    <scope>NUCLEOTIDE SEQUENCE [LARGE SCALE GENOMIC DNA]</scope>
</reference>
<evidence type="ECO:0008006" key="4">
    <source>
        <dbReference type="Google" id="ProtNLM"/>
    </source>
</evidence>
<accession>A0ABP0NW27</accession>
<feature type="region of interest" description="Disordered" evidence="1">
    <location>
        <begin position="31"/>
        <end position="107"/>
    </location>
</feature>